<proteinExistence type="inferred from homology"/>
<organism evidence="2 3">
    <name type="scientific">Peptostreptococcus stomatis DSM 17678</name>
    <dbReference type="NCBI Taxonomy" id="596315"/>
    <lineage>
        <taxon>Bacteria</taxon>
        <taxon>Bacillati</taxon>
        <taxon>Bacillota</taxon>
        <taxon>Clostridia</taxon>
        <taxon>Peptostreptococcales</taxon>
        <taxon>Peptostreptococcaceae</taxon>
        <taxon>Peptostreptococcus</taxon>
    </lineage>
</organism>
<dbReference type="STRING" id="596315.HMPREF0634_0744"/>
<sequence>MKEYRFILGGYTRRSNKGIHILNIGIDGLGHEKADNKGCMNSSLAGKEKLACDKLLGPRAKDQSRLLLEIEDPSYMALEANKLFVLSSRDEGGVLAYDFDKERGQLDFISEVGKLGKAPCHLYFDQKKSLLYASNYHLGRLDILSLDKVGLSLAKSIGLEGSGPVSPNQDGPRCHMAIKDPNDKYTLVVNLGGDRIDTYCIDDNRAVLVASYQTRPGMGPRHMVFGPDSKYAYLMGELDSTVEVLAYDDVKGILRHVNRVSSLPVGSESFTGNSGAAIKVSKIKNKAGKYNLYVSNRGHDSLSVYELGDEGGIRFLQNIGSGGKNPRDFALSPDEKFILVGHQDSNDIVLFERLGDGSLVKSKRLDSRLDEIVCIIPLD</sequence>
<comment type="similarity">
    <text evidence="1">Belongs to the cycloisomerase 2 family.</text>
</comment>
<dbReference type="Proteomes" id="UP000003244">
    <property type="component" value="Unassembled WGS sequence"/>
</dbReference>
<evidence type="ECO:0000313" key="3">
    <source>
        <dbReference type="Proteomes" id="UP000003244"/>
    </source>
</evidence>
<dbReference type="RefSeq" id="WP_007788002.1">
    <property type="nucleotide sequence ID" value="NZ_ADGQ01000002.1"/>
</dbReference>
<keyword evidence="3" id="KW-1185">Reference proteome</keyword>
<dbReference type="InterPro" id="IPR015943">
    <property type="entry name" value="WD40/YVTN_repeat-like_dom_sf"/>
</dbReference>
<dbReference type="InterPro" id="IPR050282">
    <property type="entry name" value="Cycloisomerase_2"/>
</dbReference>
<dbReference type="InterPro" id="IPR011048">
    <property type="entry name" value="Haem_d1_sf"/>
</dbReference>
<dbReference type="Pfam" id="PF10282">
    <property type="entry name" value="Lactonase"/>
    <property type="match status" value="1"/>
</dbReference>
<dbReference type="SUPFAM" id="SSF51004">
    <property type="entry name" value="C-terminal (heme d1) domain of cytochrome cd1-nitrite reductase"/>
    <property type="match status" value="1"/>
</dbReference>
<evidence type="ECO:0008006" key="4">
    <source>
        <dbReference type="Google" id="ProtNLM"/>
    </source>
</evidence>
<accession>E0E0Z3</accession>
<evidence type="ECO:0000256" key="1">
    <source>
        <dbReference type="ARBA" id="ARBA00005564"/>
    </source>
</evidence>
<dbReference type="PANTHER" id="PTHR30344:SF1">
    <property type="entry name" value="6-PHOSPHOGLUCONOLACTONASE"/>
    <property type="match status" value="1"/>
</dbReference>
<name>E0E0Z3_9FIRM</name>
<dbReference type="eggNOG" id="COG2706">
    <property type="taxonomic scope" value="Bacteria"/>
</dbReference>
<dbReference type="AlphaFoldDB" id="E0E0Z3"/>
<dbReference type="GO" id="GO:0005829">
    <property type="term" value="C:cytosol"/>
    <property type="evidence" value="ECO:0007669"/>
    <property type="project" value="TreeGrafter"/>
</dbReference>
<dbReference type="Gene3D" id="2.130.10.10">
    <property type="entry name" value="YVTN repeat-like/Quinoprotein amine dehydrogenase"/>
    <property type="match status" value="1"/>
</dbReference>
<dbReference type="GO" id="GO:0017057">
    <property type="term" value="F:6-phosphogluconolactonase activity"/>
    <property type="evidence" value="ECO:0007669"/>
    <property type="project" value="TreeGrafter"/>
</dbReference>
<dbReference type="EMBL" id="ADGQ01000002">
    <property type="protein sequence ID" value="EFM65447.1"/>
    <property type="molecule type" value="Genomic_DNA"/>
</dbReference>
<protein>
    <recommendedName>
        <fullName evidence="4">6-phosphogluconolactonase</fullName>
    </recommendedName>
</protein>
<dbReference type="GeneID" id="84799815"/>
<comment type="caution">
    <text evidence="2">The sequence shown here is derived from an EMBL/GenBank/DDBJ whole genome shotgun (WGS) entry which is preliminary data.</text>
</comment>
<dbReference type="OrthoDB" id="9790815at2"/>
<dbReference type="InterPro" id="IPR019405">
    <property type="entry name" value="Lactonase_7-beta_prop"/>
</dbReference>
<gene>
    <name evidence="2" type="ORF">HMPREF0634_0744</name>
</gene>
<dbReference type="PANTHER" id="PTHR30344">
    <property type="entry name" value="6-PHOSPHOGLUCONOLACTONASE-RELATED"/>
    <property type="match status" value="1"/>
</dbReference>
<evidence type="ECO:0000313" key="2">
    <source>
        <dbReference type="EMBL" id="EFM65447.1"/>
    </source>
</evidence>
<reference evidence="2 3" key="1">
    <citation type="submission" date="2010-08" db="EMBL/GenBank/DDBJ databases">
        <authorList>
            <person name="Harkins D.M."/>
            <person name="Madupu R."/>
            <person name="Durkin A.S."/>
            <person name="Torralba M."/>
            <person name="Methe B."/>
            <person name="Sutton G.G."/>
            <person name="Nelson K.E."/>
        </authorList>
    </citation>
    <scope>NUCLEOTIDE SEQUENCE [LARGE SCALE GENOMIC DNA]</scope>
    <source>
        <strain evidence="2 3">DSM 17678</strain>
    </source>
</reference>